<dbReference type="EMBL" id="JASHIE010000027">
    <property type="protein sequence ID" value="MDI9877765.1"/>
    <property type="molecule type" value="Genomic_DNA"/>
</dbReference>
<dbReference type="Proteomes" id="UP001225761">
    <property type="component" value="Unassembled WGS sequence"/>
</dbReference>
<proteinExistence type="predicted"/>
<reference evidence="2 3" key="1">
    <citation type="submission" date="2023-05" db="EMBL/GenBank/DDBJ databases">
        <title>Novel species of genus Flectobacillus isolated from stream in China.</title>
        <authorList>
            <person name="Lu H."/>
        </authorList>
    </citation>
    <scope>NUCLEOTIDE SEQUENCE [LARGE SCALE GENOMIC DNA]</scope>
    <source>
        <strain evidence="2 3">LFS242W</strain>
    </source>
</reference>
<dbReference type="InterPro" id="IPR054191">
    <property type="entry name" value="DUF6896"/>
</dbReference>
<protein>
    <recommendedName>
        <fullName evidence="1">DUF6896 domain-containing protein</fullName>
    </recommendedName>
</protein>
<gene>
    <name evidence="2" type="ORF">QM481_24695</name>
</gene>
<evidence type="ECO:0000313" key="2">
    <source>
        <dbReference type="EMBL" id="MDI9877765.1"/>
    </source>
</evidence>
<dbReference type="Pfam" id="PF21837">
    <property type="entry name" value="DUF6896"/>
    <property type="match status" value="1"/>
</dbReference>
<feature type="domain" description="DUF6896" evidence="1">
    <location>
        <begin position="86"/>
        <end position="188"/>
    </location>
</feature>
<comment type="caution">
    <text evidence="2">The sequence shown here is derived from an EMBL/GenBank/DDBJ whole genome shotgun (WGS) entry which is preliminary data.</text>
</comment>
<sequence>MNRTTEILAIHTVEQVPKLETIRAIPRNRTLKLVFEKEVQAQREVIGQNLKNQLLDFQVGIHTIEPVINISKLITDKEIEDNQAFFEQCAKDYRQLGEELIYKLVDELNLELNKDFPLETFNQLIREKRGKGQVSDWTYYVHGFHCSFNNIETGQYIEVSLVFGLEFGVLDPLFFMDFVKSTSKYHPLPVGIFEDYADGLRINQRMLSLGKFERIKSNIGNLFGTVVTER</sequence>
<organism evidence="2 3">
    <name type="scientific">Flectobacillus rivi</name>
    <dbReference type="NCBI Taxonomy" id="2984209"/>
    <lineage>
        <taxon>Bacteria</taxon>
        <taxon>Pseudomonadati</taxon>
        <taxon>Bacteroidota</taxon>
        <taxon>Cytophagia</taxon>
        <taxon>Cytophagales</taxon>
        <taxon>Flectobacillaceae</taxon>
        <taxon>Flectobacillus</taxon>
    </lineage>
</organism>
<keyword evidence="3" id="KW-1185">Reference proteome</keyword>
<dbReference type="RefSeq" id="WP_283383778.1">
    <property type="nucleotide sequence ID" value="NZ_JASHIE010000027.1"/>
</dbReference>
<name>A0ABT6Z9Y3_9BACT</name>
<evidence type="ECO:0000313" key="3">
    <source>
        <dbReference type="Proteomes" id="UP001225761"/>
    </source>
</evidence>
<evidence type="ECO:0000259" key="1">
    <source>
        <dbReference type="Pfam" id="PF21837"/>
    </source>
</evidence>
<accession>A0ABT6Z9Y3</accession>